<feature type="transmembrane region" description="Helical" evidence="5">
    <location>
        <begin position="130"/>
        <end position="150"/>
    </location>
</feature>
<organism evidence="7 8">
    <name type="scientific">Ectopseudomonas khazarica</name>
    <dbReference type="NCBI Taxonomy" id="2502979"/>
    <lineage>
        <taxon>Bacteria</taxon>
        <taxon>Pseudomonadati</taxon>
        <taxon>Pseudomonadota</taxon>
        <taxon>Gammaproteobacteria</taxon>
        <taxon>Pseudomonadales</taxon>
        <taxon>Pseudomonadaceae</taxon>
        <taxon>Ectopseudomonas</taxon>
    </lineage>
</organism>
<evidence type="ECO:0000256" key="3">
    <source>
        <dbReference type="ARBA" id="ARBA00022989"/>
    </source>
</evidence>
<dbReference type="InterPro" id="IPR051533">
    <property type="entry name" value="WaaL-like"/>
</dbReference>
<comment type="caution">
    <text evidence="7">The sequence shown here is derived from an EMBL/GenBank/DDBJ whole genome shotgun (WGS) entry which is preliminary data.</text>
</comment>
<feature type="domain" description="O-antigen ligase-related" evidence="6">
    <location>
        <begin position="198"/>
        <end position="322"/>
    </location>
</feature>
<evidence type="ECO:0000256" key="5">
    <source>
        <dbReference type="SAM" id="Phobius"/>
    </source>
</evidence>
<feature type="transmembrane region" description="Helical" evidence="5">
    <location>
        <begin position="369"/>
        <end position="386"/>
    </location>
</feature>
<dbReference type="EMBL" id="JBHEGD010000001">
    <property type="protein sequence ID" value="MFH6599200.1"/>
    <property type="molecule type" value="Genomic_DNA"/>
</dbReference>
<dbReference type="Proteomes" id="UP001609932">
    <property type="component" value="Unassembled WGS sequence"/>
</dbReference>
<keyword evidence="7" id="KW-0436">Ligase</keyword>
<feature type="transmembrane region" description="Helical" evidence="5">
    <location>
        <begin position="102"/>
        <end position="118"/>
    </location>
</feature>
<feature type="transmembrane region" description="Helical" evidence="5">
    <location>
        <begin position="170"/>
        <end position="188"/>
    </location>
</feature>
<feature type="transmembrane region" description="Helical" evidence="5">
    <location>
        <begin position="231"/>
        <end position="251"/>
    </location>
</feature>
<dbReference type="GO" id="GO:0016874">
    <property type="term" value="F:ligase activity"/>
    <property type="evidence" value="ECO:0007669"/>
    <property type="project" value="UniProtKB-KW"/>
</dbReference>
<sequence length="393" mass="43394">MSSAIRTWPRNTSDFISTWLLPLGYLCLLTSLTWLEDRSLYHKLFYALMAAPALLVLILQPRRCAPLLRDPTFLAFLAYASWALLSIAWSGTEDSAGSLIKRPLYISMLFTACALMVEQNHARFIQVIRVASLLIIPLATYGLVDFLLHYSSGARLVGTGALDNPLLSSHLFGFFCIIWLGWVMTAPLRQSLLALVPLALLLATLLATGSRTPILASALAAGWLILCCWNARSAILVGLGFACLAALLMLFPESLLNRGTSYRLEIWQLALDKIAVHPWLGHGFDAPLAILVPGIGYWFREPHSFFLGVLYYTGIIGAALWLSMHLLALWTCWKHRSDTYFTIAGALVVYGIGAGLAEGGGILARPKEHWFLTWIPLALVTALNIGRKLREKA</sequence>
<keyword evidence="2 5" id="KW-0812">Transmembrane</keyword>
<keyword evidence="3 5" id="KW-1133">Transmembrane helix</keyword>
<evidence type="ECO:0000256" key="1">
    <source>
        <dbReference type="ARBA" id="ARBA00004141"/>
    </source>
</evidence>
<gene>
    <name evidence="7" type="ORF">ACEVAQ_10845</name>
</gene>
<feature type="transmembrane region" description="Helical" evidence="5">
    <location>
        <begin position="40"/>
        <end position="59"/>
    </location>
</feature>
<evidence type="ECO:0000256" key="4">
    <source>
        <dbReference type="ARBA" id="ARBA00023136"/>
    </source>
</evidence>
<feature type="transmembrane region" description="Helical" evidence="5">
    <location>
        <begin position="12"/>
        <end position="34"/>
    </location>
</feature>
<feature type="transmembrane region" description="Helical" evidence="5">
    <location>
        <begin position="305"/>
        <end position="327"/>
    </location>
</feature>
<reference evidence="7 8" key="1">
    <citation type="submission" date="2024-09" db="EMBL/GenBank/DDBJ databases">
        <title>Elucidation of the Bokeelamides from Bacteria Associated with Moon Snail Egg Collars.</title>
        <authorList>
            <person name="Campbell R."/>
            <person name="Piedl K."/>
            <person name="Mevers E."/>
        </authorList>
    </citation>
    <scope>NUCLEOTIDE SEQUENCE [LARGE SCALE GENOMIC DNA]</scope>
    <source>
        <strain evidence="7 8">EM133</strain>
    </source>
</reference>
<evidence type="ECO:0000313" key="8">
    <source>
        <dbReference type="Proteomes" id="UP001609932"/>
    </source>
</evidence>
<accession>A0ABW7MD87</accession>
<dbReference type="PANTHER" id="PTHR37422">
    <property type="entry name" value="TEICHURONIC ACID BIOSYNTHESIS PROTEIN TUAE"/>
    <property type="match status" value="1"/>
</dbReference>
<protein>
    <submittedName>
        <fullName evidence="7">O-antigen ligase family protein</fullName>
    </submittedName>
</protein>
<evidence type="ECO:0000259" key="6">
    <source>
        <dbReference type="Pfam" id="PF04932"/>
    </source>
</evidence>
<comment type="subcellular location">
    <subcellularLocation>
        <location evidence="1">Membrane</location>
        <topology evidence="1">Multi-pass membrane protein</topology>
    </subcellularLocation>
</comment>
<feature type="transmembrane region" description="Helical" evidence="5">
    <location>
        <begin position="200"/>
        <end position="225"/>
    </location>
</feature>
<feature type="transmembrane region" description="Helical" evidence="5">
    <location>
        <begin position="279"/>
        <end position="299"/>
    </location>
</feature>
<name>A0ABW7MD87_9GAMM</name>
<dbReference type="RefSeq" id="WP_395272858.1">
    <property type="nucleotide sequence ID" value="NZ_JBHEGD010000001.1"/>
</dbReference>
<evidence type="ECO:0000256" key="2">
    <source>
        <dbReference type="ARBA" id="ARBA00022692"/>
    </source>
</evidence>
<dbReference type="PANTHER" id="PTHR37422:SF13">
    <property type="entry name" value="LIPOPOLYSACCHARIDE BIOSYNTHESIS PROTEIN PA4999-RELATED"/>
    <property type="match status" value="1"/>
</dbReference>
<evidence type="ECO:0000313" key="7">
    <source>
        <dbReference type="EMBL" id="MFH6599200.1"/>
    </source>
</evidence>
<dbReference type="InterPro" id="IPR007016">
    <property type="entry name" value="O-antigen_ligase-rel_domated"/>
</dbReference>
<dbReference type="Pfam" id="PF04932">
    <property type="entry name" value="Wzy_C"/>
    <property type="match status" value="1"/>
</dbReference>
<feature type="transmembrane region" description="Helical" evidence="5">
    <location>
        <begin position="339"/>
        <end position="357"/>
    </location>
</feature>
<keyword evidence="8" id="KW-1185">Reference proteome</keyword>
<keyword evidence="4 5" id="KW-0472">Membrane</keyword>
<proteinExistence type="predicted"/>
<feature type="transmembrane region" description="Helical" evidence="5">
    <location>
        <begin position="71"/>
        <end position="90"/>
    </location>
</feature>